<dbReference type="SUPFAM" id="SSF52540">
    <property type="entry name" value="P-loop containing nucleoside triphosphate hydrolases"/>
    <property type="match status" value="1"/>
</dbReference>
<dbReference type="InterPro" id="IPR027417">
    <property type="entry name" value="P-loop_NTPase"/>
</dbReference>
<keyword evidence="3" id="KW-1185">Reference proteome</keyword>
<dbReference type="EMBL" id="JAMPKK010000021">
    <property type="protein sequence ID" value="MEP0865084.1"/>
    <property type="molecule type" value="Genomic_DNA"/>
</dbReference>
<dbReference type="PROSITE" id="PS50234">
    <property type="entry name" value="VWFA"/>
    <property type="match status" value="1"/>
</dbReference>
<name>A0ABV0JNS6_9CYAN</name>
<reference evidence="2 3" key="1">
    <citation type="submission" date="2022-04" db="EMBL/GenBank/DDBJ databases">
        <title>Positive selection, recombination, and allopatry shape intraspecific diversity of widespread and dominant cyanobacteria.</title>
        <authorList>
            <person name="Wei J."/>
            <person name="Shu W."/>
            <person name="Hu C."/>
        </authorList>
    </citation>
    <scope>NUCLEOTIDE SEQUENCE [LARGE SCALE GENOMIC DNA]</scope>
    <source>
        <strain evidence="2 3">GB2-A5</strain>
    </source>
</reference>
<sequence length="640" mass="74299">MDIFETLPTIFRWLMGINGIDSFYRIEAGGIPLTEQTYVERDADEKLRQFTQLNRVSSRMCFILAPRQTGKTSLMVKTIGQLPDEEFICIQLDFQEFSSSAESDETLYYSLLNQICRQISDIDADNYWVKLLNATWNETPDLDPKLRFKNFLIEHILKKKDDKKLIIFIDEIQNIIGYKQQNSFIGFIKSLSQSDRPVALRRLAFVLLGVARPTDLVTDYKVALNLGERIELGGLQESNCNPLWQGLEDITDDPQTVLSYILDWTGGQPFLTQALCHLVAVGRKIQDSTDIEEYIEKLVISNVIKDWRRQDRLYRLSHLEEIENWFIRVDSSQKLEKLAALSLYRKILNKDKIRFEQNDPKHWDLLISGLVARNNDDFLKVSNRIYEQVFTLNWVNEKEEALQEGMMADPLSRIYNRDVFMLIDQSASTLKKDGGEKTRWKLLEELITGHVATILERDDGSDAQVKICEQVYATTFNLNKYRGNFYMISDVDNVEDIFLENRPDANSFVVPTLRHCFDMWLNGREKVTLKDIKDGNEKGAFFIIYTDGQFDDPLAFEQFITETTLKVEDHRIIKILIIGLGKGVNVKYFDNLDTRRYKDAKGDDCNIVVFDLAEDLDEGIIELMQRQLRDSSKMRKGFSL</sequence>
<evidence type="ECO:0000259" key="1">
    <source>
        <dbReference type="PROSITE" id="PS50234"/>
    </source>
</evidence>
<dbReference type="Pfam" id="PF14516">
    <property type="entry name" value="AAA_35"/>
    <property type="match status" value="1"/>
</dbReference>
<gene>
    <name evidence="2" type="ORF">NDI37_11455</name>
</gene>
<dbReference type="Proteomes" id="UP001442494">
    <property type="component" value="Unassembled WGS sequence"/>
</dbReference>
<dbReference type="Gene3D" id="3.40.50.300">
    <property type="entry name" value="P-loop containing nucleotide triphosphate hydrolases"/>
    <property type="match status" value="1"/>
</dbReference>
<feature type="domain" description="VWFA" evidence="1">
    <location>
        <begin position="418"/>
        <end position="624"/>
    </location>
</feature>
<dbReference type="PANTHER" id="PTHR34301">
    <property type="entry name" value="DNA-BINDING PROTEIN-RELATED"/>
    <property type="match status" value="1"/>
</dbReference>
<proteinExistence type="predicted"/>
<evidence type="ECO:0000313" key="3">
    <source>
        <dbReference type="Proteomes" id="UP001442494"/>
    </source>
</evidence>
<comment type="caution">
    <text evidence="2">The sequence shown here is derived from an EMBL/GenBank/DDBJ whole genome shotgun (WGS) entry which is preliminary data.</text>
</comment>
<organism evidence="2 3">
    <name type="scientific">Funiculus sociatus GB2-A5</name>
    <dbReference type="NCBI Taxonomy" id="2933946"/>
    <lineage>
        <taxon>Bacteria</taxon>
        <taxon>Bacillati</taxon>
        <taxon>Cyanobacteriota</taxon>
        <taxon>Cyanophyceae</taxon>
        <taxon>Coleofasciculales</taxon>
        <taxon>Coleofasciculaceae</taxon>
        <taxon>Funiculus</taxon>
    </lineage>
</organism>
<evidence type="ECO:0000313" key="2">
    <source>
        <dbReference type="EMBL" id="MEP0865084.1"/>
    </source>
</evidence>
<accession>A0ABV0JNS6</accession>
<protein>
    <submittedName>
        <fullName evidence="2">AAA-like domain-containing protein</fullName>
    </submittedName>
</protein>
<dbReference type="InterPro" id="IPR002035">
    <property type="entry name" value="VWF_A"/>
</dbReference>
<dbReference type="PANTHER" id="PTHR34301:SF8">
    <property type="entry name" value="ATPASE DOMAIN-CONTAINING PROTEIN"/>
    <property type="match status" value="1"/>
</dbReference>
<dbReference type="RefSeq" id="WP_190423349.1">
    <property type="nucleotide sequence ID" value="NZ_JAMPKK010000021.1"/>
</dbReference>